<protein>
    <submittedName>
        <fullName evidence="1">Uncharacterized protein</fullName>
    </submittedName>
</protein>
<dbReference type="STRING" id="373672.SAMN05421785_10481"/>
<dbReference type="Proteomes" id="UP000185781">
    <property type="component" value="Unassembled WGS sequence"/>
</dbReference>
<evidence type="ECO:0000313" key="1">
    <source>
        <dbReference type="EMBL" id="SIS94929.1"/>
    </source>
</evidence>
<evidence type="ECO:0000313" key="2">
    <source>
        <dbReference type="Proteomes" id="UP000185781"/>
    </source>
</evidence>
<organism evidence="1 2">
    <name type="scientific">Chryseobacterium gambrini</name>
    <dbReference type="NCBI Taxonomy" id="373672"/>
    <lineage>
        <taxon>Bacteria</taxon>
        <taxon>Pseudomonadati</taxon>
        <taxon>Bacteroidota</taxon>
        <taxon>Flavobacteriia</taxon>
        <taxon>Flavobacteriales</taxon>
        <taxon>Weeksellaceae</taxon>
        <taxon>Chryseobacterium group</taxon>
        <taxon>Chryseobacterium</taxon>
    </lineage>
</organism>
<accession>A0A1N7N9Q3</accession>
<gene>
    <name evidence="1" type="ORF">SAMN05421785_10481</name>
</gene>
<sequence length="52" mass="6127">MVTNKVKIIKKDIEKFNRKLFQFYFHNSKKGYTFATTKNKVILVKKMTSIGA</sequence>
<name>A0A1N7N9Q3_9FLAO</name>
<proteinExistence type="predicted"/>
<dbReference type="AlphaFoldDB" id="A0A1N7N9Q3"/>
<dbReference type="EMBL" id="FTOV01000004">
    <property type="protein sequence ID" value="SIS94929.1"/>
    <property type="molecule type" value="Genomic_DNA"/>
</dbReference>
<reference evidence="1 2" key="1">
    <citation type="submission" date="2017-01" db="EMBL/GenBank/DDBJ databases">
        <authorList>
            <person name="Mah S.A."/>
            <person name="Swanson W.J."/>
            <person name="Moy G.W."/>
            <person name="Vacquier V.D."/>
        </authorList>
    </citation>
    <scope>NUCLEOTIDE SEQUENCE [LARGE SCALE GENOMIC DNA]</scope>
    <source>
        <strain evidence="1 2">DSM 18014</strain>
    </source>
</reference>